<dbReference type="InterPro" id="IPR052362">
    <property type="entry name" value="HTH-GbsR_regulator"/>
</dbReference>
<reference evidence="5 6" key="1">
    <citation type="submission" date="2024-02" db="EMBL/GenBank/DDBJ databases">
        <title>Herpetosiphon gulosus NBRC 112829.</title>
        <authorList>
            <person name="Ichikawa N."/>
            <person name="Katano-Makiyama Y."/>
            <person name="Hidaka K."/>
        </authorList>
    </citation>
    <scope>NUCLEOTIDE SEQUENCE [LARGE SCALE GENOMIC DNA]</scope>
    <source>
        <strain evidence="5 6">NBRC 112829</strain>
    </source>
</reference>
<evidence type="ECO:0000256" key="2">
    <source>
        <dbReference type="ARBA" id="ARBA00023125"/>
    </source>
</evidence>
<dbReference type="Gene3D" id="1.10.287.160">
    <property type="entry name" value="HR1 repeat"/>
    <property type="match status" value="1"/>
</dbReference>
<evidence type="ECO:0000259" key="4">
    <source>
        <dbReference type="Pfam" id="PF01047"/>
    </source>
</evidence>
<comment type="caution">
    <text evidence="5">The sequence shown here is derived from an EMBL/GenBank/DDBJ whole genome shotgun (WGS) entry which is preliminary data.</text>
</comment>
<evidence type="ECO:0000256" key="3">
    <source>
        <dbReference type="ARBA" id="ARBA00023163"/>
    </source>
</evidence>
<dbReference type="InterPro" id="IPR036390">
    <property type="entry name" value="WH_DNA-bd_sf"/>
</dbReference>
<name>A0ABP9WT25_9CHLR</name>
<keyword evidence="2" id="KW-0238">DNA-binding</keyword>
<dbReference type="Gene3D" id="1.10.10.10">
    <property type="entry name" value="Winged helix-like DNA-binding domain superfamily/Winged helix DNA-binding domain"/>
    <property type="match status" value="1"/>
</dbReference>
<dbReference type="InterPro" id="IPR000835">
    <property type="entry name" value="HTH_MarR-typ"/>
</dbReference>
<keyword evidence="6" id="KW-1185">Reference proteome</keyword>
<dbReference type="RefSeq" id="WP_345720004.1">
    <property type="nucleotide sequence ID" value="NZ_BAABRU010000001.1"/>
</dbReference>
<dbReference type="EMBL" id="BAABRU010000001">
    <property type="protein sequence ID" value="GAA5526354.1"/>
    <property type="molecule type" value="Genomic_DNA"/>
</dbReference>
<evidence type="ECO:0000313" key="6">
    <source>
        <dbReference type="Proteomes" id="UP001428290"/>
    </source>
</evidence>
<evidence type="ECO:0000256" key="1">
    <source>
        <dbReference type="ARBA" id="ARBA00023015"/>
    </source>
</evidence>
<dbReference type="InterPro" id="IPR036388">
    <property type="entry name" value="WH-like_DNA-bd_sf"/>
</dbReference>
<accession>A0ABP9WT25</accession>
<dbReference type="SUPFAM" id="SSF46785">
    <property type="entry name" value="Winged helix' DNA-binding domain"/>
    <property type="match status" value="1"/>
</dbReference>
<feature type="domain" description="HTH marR-type" evidence="4">
    <location>
        <begin position="43"/>
        <end position="84"/>
    </location>
</feature>
<keyword evidence="3" id="KW-0804">Transcription</keyword>
<dbReference type="PANTHER" id="PTHR38465:SF2">
    <property type="entry name" value="HTH-TYPE TRANSCRIPTIONAL REGULATOR MMPR5"/>
    <property type="match status" value="1"/>
</dbReference>
<dbReference type="PANTHER" id="PTHR38465">
    <property type="entry name" value="HTH-TYPE TRANSCRIPTIONAL REGULATOR MJ1563-RELATED"/>
    <property type="match status" value="1"/>
</dbReference>
<evidence type="ECO:0000313" key="5">
    <source>
        <dbReference type="EMBL" id="GAA5526354.1"/>
    </source>
</evidence>
<gene>
    <name evidence="5" type="primary">mmpR5</name>
    <name evidence="5" type="ORF">Hgul01_00126</name>
</gene>
<dbReference type="Pfam" id="PF01047">
    <property type="entry name" value="MarR"/>
    <property type="match status" value="1"/>
</dbReference>
<proteinExistence type="predicted"/>
<organism evidence="5 6">
    <name type="scientific">Herpetosiphon gulosus</name>
    <dbReference type="NCBI Taxonomy" id="1973496"/>
    <lineage>
        <taxon>Bacteria</taxon>
        <taxon>Bacillati</taxon>
        <taxon>Chloroflexota</taxon>
        <taxon>Chloroflexia</taxon>
        <taxon>Herpetosiphonales</taxon>
        <taxon>Herpetosiphonaceae</taxon>
        <taxon>Herpetosiphon</taxon>
    </lineage>
</organism>
<protein>
    <submittedName>
        <fullName evidence="5">HTH-type transcriptional regulator MmpR5</fullName>
    </submittedName>
</protein>
<keyword evidence="1" id="KW-0805">Transcription regulation</keyword>
<dbReference type="Proteomes" id="UP001428290">
    <property type="component" value="Unassembled WGS sequence"/>
</dbReference>
<sequence>MAIDNLQARLAYAERIAVFYEKAGGIPRMAGRIMGWLLICDPPQQNAAELGQVLSASKGSISTMTRWLLQIGLINKTAVPGDRRDYFEIRKGTWADLLAQQFQTVGAFRELATQGLDLLTNPEGEEGARLREMRDLYTFFERELPLLIEKWRNERKE</sequence>